<dbReference type="PANTHER" id="PTHR31528:SF1">
    <property type="entry name" value="4-AMINO-5-HYDROXYMETHYL-2-METHYLPYRIMIDINE PHOSPHATE SYNTHASE THI11-RELATED"/>
    <property type="match status" value="1"/>
</dbReference>
<keyword evidence="9" id="KW-0408">Iron</keyword>
<comment type="catalytic activity">
    <reaction evidence="11">
        <text>N(6)-(pyridoxal phosphate)-L-lysyl-[4-amino-5-hydroxymethyl-2-methylpyrimidine phosphate synthase] + L-histidyl-[4-amino-5-hydroxymethyl-2-methylpyrimidine phosphate synthase] + 2 Fe(3+) + 4 H2O = L-lysyl-[4-amino-5-hydroxymethyl-2-methylpyrimidine phosphate synthase] + (2S)-2-amino-5-hydroxy-4-oxopentanoyl-[4-amino-5-hydroxymethyl-2-methylpyrimidine phosphate synthase] + 4-amino-2-methyl-5-(phosphooxymethyl)pyrimidine + 3-oxopropanoate + 2 Fe(2+) + 2 H(+)</text>
        <dbReference type="Rhea" id="RHEA:65756"/>
        <dbReference type="Rhea" id="RHEA-COMP:16892"/>
        <dbReference type="Rhea" id="RHEA-COMP:16893"/>
        <dbReference type="Rhea" id="RHEA-COMP:16894"/>
        <dbReference type="Rhea" id="RHEA-COMP:16895"/>
        <dbReference type="ChEBI" id="CHEBI:15377"/>
        <dbReference type="ChEBI" id="CHEBI:15378"/>
        <dbReference type="ChEBI" id="CHEBI:29033"/>
        <dbReference type="ChEBI" id="CHEBI:29034"/>
        <dbReference type="ChEBI" id="CHEBI:29969"/>
        <dbReference type="ChEBI" id="CHEBI:29979"/>
        <dbReference type="ChEBI" id="CHEBI:33190"/>
        <dbReference type="ChEBI" id="CHEBI:58354"/>
        <dbReference type="ChEBI" id="CHEBI:143915"/>
        <dbReference type="ChEBI" id="CHEBI:157692"/>
    </reaction>
    <physiologicalReaction direction="left-to-right" evidence="11">
        <dbReference type="Rhea" id="RHEA:65757"/>
    </physiologicalReaction>
</comment>
<keyword evidence="5" id="KW-0808">Transferase</keyword>
<dbReference type="EMBL" id="LCSD01000008">
    <property type="protein sequence ID" value="KKW47651.1"/>
    <property type="molecule type" value="Genomic_DNA"/>
</dbReference>
<evidence type="ECO:0000256" key="6">
    <source>
        <dbReference type="ARBA" id="ARBA00022723"/>
    </source>
</evidence>
<dbReference type="PANTHER" id="PTHR31528">
    <property type="entry name" value="4-AMINO-5-HYDROXYMETHYL-2-METHYLPYRIMIDINE PHOSPHATE SYNTHASE THI11-RELATED"/>
    <property type="match status" value="1"/>
</dbReference>
<name>A0A0G1YWN9_9BACT</name>
<sequence length="337" mass="36722">MNTRYVIVVLVVVIVGSAFWIFQSNTGSTRDDLAPLTLAFDWTPNTNHTGLYVALHEKWYEEEGIELIILPYGSVSPDVLVHSGAADLGISSTEAIVAAHAAGAPVVSIAAIIARNTSSLAVRKDSGITRPSQLEGKIYGGYGAPYEEPVIGTIIQSDGGSGAFQNVTLDTDAFEALRAGRVDFTWIFDGWQGVAAKREGFELITFPIAEYGIPDYSTPNIITSPQTLATKKELLKKFMRATARGYEFARENPEKAARMLIAATPRGTFPDEGLVFASQAYLSPRYADEGVPWGVQSESSWRWYPAFMLDNEAVFDASGDPVSELDLDALYTNELFE</sequence>
<dbReference type="InterPro" id="IPR027939">
    <property type="entry name" value="NMT1/THI5"/>
</dbReference>
<evidence type="ECO:0000256" key="12">
    <source>
        <dbReference type="SAM" id="Phobius"/>
    </source>
</evidence>
<comment type="similarity">
    <text evidence="3">Belongs to the NMT1/THI5 family.</text>
</comment>
<dbReference type="SUPFAM" id="SSF53850">
    <property type="entry name" value="Periplasmic binding protein-like II"/>
    <property type="match status" value="1"/>
</dbReference>
<evidence type="ECO:0000259" key="13">
    <source>
        <dbReference type="Pfam" id="PF09084"/>
    </source>
</evidence>
<comment type="caution">
    <text evidence="14">The sequence shown here is derived from an EMBL/GenBank/DDBJ whole genome shotgun (WGS) entry which is preliminary data.</text>
</comment>
<keyword evidence="12" id="KW-1133">Transmembrane helix</keyword>
<accession>A0A0G1YWN9</accession>
<dbReference type="PATRIC" id="fig|1618672.3.peg.192"/>
<dbReference type="GO" id="GO:0016740">
    <property type="term" value="F:transferase activity"/>
    <property type="evidence" value="ECO:0007669"/>
    <property type="project" value="UniProtKB-KW"/>
</dbReference>
<dbReference type="Gene3D" id="3.40.190.10">
    <property type="entry name" value="Periplasmic binding protein-like II"/>
    <property type="match status" value="2"/>
</dbReference>
<keyword evidence="6" id="KW-0479">Metal-binding</keyword>
<reference evidence="14 15" key="1">
    <citation type="journal article" date="2015" name="Nature">
        <title>rRNA introns, odd ribosomes, and small enigmatic genomes across a large radiation of phyla.</title>
        <authorList>
            <person name="Brown C.T."/>
            <person name="Hug L.A."/>
            <person name="Thomas B.C."/>
            <person name="Sharon I."/>
            <person name="Castelle C.J."/>
            <person name="Singh A."/>
            <person name="Wilkins M.J."/>
            <person name="Williams K.H."/>
            <person name="Banfield J.F."/>
        </authorList>
    </citation>
    <scope>NUCLEOTIDE SEQUENCE [LARGE SCALE GENOMIC DNA]</scope>
</reference>
<evidence type="ECO:0000313" key="14">
    <source>
        <dbReference type="EMBL" id="KKW47651.1"/>
    </source>
</evidence>
<dbReference type="GO" id="GO:0009228">
    <property type="term" value="P:thiamine biosynthetic process"/>
    <property type="evidence" value="ECO:0007669"/>
    <property type="project" value="UniProtKB-KW"/>
</dbReference>
<evidence type="ECO:0000256" key="5">
    <source>
        <dbReference type="ARBA" id="ARBA00022679"/>
    </source>
</evidence>
<evidence type="ECO:0000256" key="10">
    <source>
        <dbReference type="ARBA" id="ARBA00033171"/>
    </source>
</evidence>
<keyword evidence="12" id="KW-0812">Transmembrane</keyword>
<evidence type="ECO:0000256" key="3">
    <source>
        <dbReference type="ARBA" id="ARBA00009406"/>
    </source>
</evidence>
<protein>
    <recommendedName>
        <fullName evidence="10">Thiamine pyrimidine synthase</fullName>
    </recommendedName>
</protein>
<evidence type="ECO:0000256" key="9">
    <source>
        <dbReference type="ARBA" id="ARBA00023004"/>
    </source>
</evidence>
<dbReference type="Proteomes" id="UP000034789">
    <property type="component" value="Unassembled WGS sequence"/>
</dbReference>
<evidence type="ECO:0000256" key="2">
    <source>
        <dbReference type="ARBA" id="ARBA00004948"/>
    </source>
</evidence>
<feature type="transmembrane region" description="Helical" evidence="12">
    <location>
        <begin position="5"/>
        <end position="22"/>
    </location>
</feature>
<evidence type="ECO:0000256" key="1">
    <source>
        <dbReference type="ARBA" id="ARBA00003469"/>
    </source>
</evidence>
<keyword evidence="8" id="KW-0784">Thiamine biosynthesis</keyword>
<keyword evidence="7" id="KW-0663">Pyridoxal phosphate</keyword>
<dbReference type="InterPro" id="IPR015168">
    <property type="entry name" value="SsuA/THI5"/>
</dbReference>
<evidence type="ECO:0000256" key="4">
    <source>
        <dbReference type="ARBA" id="ARBA00011738"/>
    </source>
</evidence>
<comment type="pathway">
    <text evidence="2">Cofactor biosynthesis; thiamine diphosphate biosynthesis.</text>
</comment>
<feature type="domain" description="SsuA/THI5-like" evidence="13">
    <location>
        <begin position="45"/>
        <end position="256"/>
    </location>
</feature>
<dbReference type="GO" id="GO:0046872">
    <property type="term" value="F:metal ion binding"/>
    <property type="evidence" value="ECO:0007669"/>
    <property type="project" value="UniProtKB-KW"/>
</dbReference>
<evidence type="ECO:0000256" key="11">
    <source>
        <dbReference type="ARBA" id="ARBA00048179"/>
    </source>
</evidence>
<evidence type="ECO:0000256" key="7">
    <source>
        <dbReference type="ARBA" id="ARBA00022898"/>
    </source>
</evidence>
<comment type="subunit">
    <text evidence="4">Homodimer.</text>
</comment>
<dbReference type="AlphaFoldDB" id="A0A0G1YWN9"/>
<organism evidence="14 15">
    <name type="scientific">Candidatus Kaiserbacteria bacterium GW2011_GWA2_58_9</name>
    <dbReference type="NCBI Taxonomy" id="1618672"/>
    <lineage>
        <taxon>Bacteria</taxon>
        <taxon>Candidatus Kaiseribacteriota</taxon>
    </lineage>
</organism>
<evidence type="ECO:0000313" key="15">
    <source>
        <dbReference type="Proteomes" id="UP000034789"/>
    </source>
</evidence>
<keyword evidence="12" id="KW-0472">Membrane</keyword>
<proteinExistence type="inferred from homology"/>
<comment type="function">
    <text evidence="1">Responsible for the formation of the pyrimidine heterocycle in the thiamine biosynthesis pathway. Catalyzes the formation of hydroxymethylpyrimidine phosphate (HMP-P) from histidine and pyridoxal phosphate (PLP). The protein uses PLP and the active site histidine to form HMP-P, generating an inactive enzyme. The enzyme can only undergo a single turnover, which suggests it is a suicide enzyme.</text>
</comment>
<dbReference type="Pfam" id="PF09084">
    <property type="entry name" value="NMT1"/>
    <property type="match status" value="1"/>
</dbReference>
<evidence type="ECO:0000256" key="8">
    <source>
        <dbReference type="ARBA" id="ARBA00022977"/>
    </source>
</evidence>
<gene>
    <name evidence="14" type="ORF">UY98_C0008G0026</name>
</gene>